<sequence length="158" mass="17616">MAAPTYPTRRHCHAGEMTGTQRWRVALVPTLAKFAGALFLALLAVLSWNEREWLLLCAVGALALGVYGLRDVLAPVRLSADTEGVTVVNGFAGHRHIPWHEVERVTVTERRSHGLRTELLEIDTGESLHLFSRHDLGAPLQEVEEALRELRPAADRER</sequence>
<proteinExistence type="predicted"/>
<evidence type="ECO:0000256" key="1">
    <source>
        <dbReference type="SAM" id="Phobius"/>
    </source>
</evidence>
<dbReference type="AlphaFoldDB" id="A0A9W6VJM6"/>
<dbReference type="Pfam" id="PF10756">
    <property type="entry name" value="bPH_6"/>
    <property type="match status" value="1"/>
</dbReference>
<reference evidence="3" key="1">
    <citation type="submission" date="2023-03" db="EMBL/GenBank/DDBJ databases">
        <title>Actinoallomurus iriomotensis NBRC 103681.</title>
        <authorList>
            <person name="Ichikawa N."/>
            <person name="Sato H."/>
            <person name="Tonouchi N."/>
        </authorList>
    </citation>
    <scope>NUCLEOTIDE SEQUENCE</scope>
    <source>
        <strain evidence="3">NBRC 103681</strain>
    </source>
</reference>
<name>A0A9W6VJM6_9ACTN</name>
<feature type="domain" description="Low molecular weight protein antigen 6 PH" evidence="2">
    <location>
        <begin position="76"/>
        <end position="152"/>
    </location>
</feature>
<comment type="caution">
    <text evidence="3">The sequence shown here is derived from an EMBL/GenBank/DDBJ whole genome shotgun (WGS) entry which is preliminary data.</text>
</comment>
<accession>A0A9W6VJM6</accession>
<feature type="transmembrane region" description="Helical" evidence="1">
    <location>
        <begin position="25"/>
        <end position="47"/>
    </location>
</feature>
<protein>
    <recommendedName>
        <fullName evidence="2">Low molecular weight protein antigen 6 PH domain-containing protein</fullName>
    </recommendedName>
</protein>
<keyword evidence="1" id="KW-0812">Transmembrane</keyword>
<keyword evidence="1" id="KW-0472">Membrane</keyword>
<dbReference type="EMBL" id="BSTJ01000002">
    <property type="protein sequence ID" value="GLY74228.1"/>
    <property type="molecule type" value="Genomic_DNA"/>
</dbReference>
<evidence type="ECO:0000313" key="3">
    <source>
        <dbReference type="EMBL" id="GLY74228.1"/>
    </source>
</evidence>
<gene>
    <name evidence="3" type="ORF">Airi01_024950</name>
</gene>
<dbReference type="Proteomes" id="UP001165135">
    <property type="component" value="Unassembled WGS sequence"/>
</dbReference>
<keyword evidence="1" id="KW-1133">Transmembrane helix</keyword>
<dbReference type="InterPro" id="IPR019692">
    <property type="entry name" value="CFP-6_PH"/>
</dbReference>
<organism evidence="3 4">
    <name type="scientific">Actinoallomurus iriomotensis</name>
    <dbReference type="NCBI Taxonomy" id="478107"/>
    <lineage>
        <taxon>Bacteria</taxon>
        <taxon>Bacillati</taxon>
        <taxon>Actinomycetota</taxon>
        <taxon>Actinomycetes</taxon>
        <taxon>Streptosporangiales</taxon>
        <taxon>Thermomonosporaceae</taxon>
        <taxon>Actinoallomurus</taxon>
    </lineage>
</organism>
<feature type="transmembrane region" description="Helical" evidence="1">
    <location>
        <begin position="53"/>
        <end position="69"/>
    </location>
</feature>
<evidence type="ECO:0000313" key="4">
    <source>
        <dbReference type="Proteomes" id="UP001165135"/>
    </source>
</evidence>
<evidence type="ECO:0000259" key="2">
    <source>
        <dbReference type="Pfam" id="PF10756"/>
    </source>
</evidence>